<name>A0ABY5DRX6_9ACTN</name>
<evidence type="ECO:0000313" key="2">
    <source>
        <dbReference type="Proteomes" id="UP001056035"/>
    </source>
</evidence>
<evidence type="ECO:0000313" key="1">
    <source>
        <dbReference type="EMBL" id="UTI64778.1"/>
    </source>
</evidence>
<evidence type="ECO:0008006" key="3">
    <source>
        <dbReference type="Google" id="ProtNLM"/>
    </source>
</evidence>
<protein>
    <recommendedName>
        <fullName evidence="3">Lipoprotein</fullName>
    </recommendedName>
</protein>
<dbReference type="Proteomes" id="UP001056035">
    <property type="component" value="Chromosome"/>
</dbReference>
<keyword evidence="2" id="KW-1185">Reference proteome</keyword>
<sequence length="209" mass="20554">MQATRGFLASLGAGLSLIVAGTLALTFCSAIIAYEGWPGVRVQRTADERALVAAVQGGPAGGVTERVSLRLPAAVSRHRRAAARRAASATARRRTHATRTLVGVVSPRSAVAALGAGPAGASMPATTAVAPAAKSAKKLTVPAAGQAVSQVGSTLGTTVTKTGKTLGDALAPAAPNVATALTDAAASAGQAVTDTTTTVGRAVDELVKP</sequence>
<reference evidence="1 2" key="1">
    <citation type="submission" date="2022-06" db="EMBL/GenBank/DDBJ databases">
        <title>Paraconexibacter antarcticus.</title>
        <authorList>
            <person name="Kim C.S."/>
        </authorList>
    </citation>
    <scope>NUCLEOTIDE SEQUENCE [LARGE SCALE GENOMIC DNA]</scope>
    <source>
        <strain evidence="1 2">02-257</strain>
    </source>
</reference>
<accession>A0ABY5DRX6</accession>
<proteinExistence type="predicted"/>
<dbReference type="EMBL" id="CP098502">
    <property type="protein sequence ID" value="UTI64778.1"/>
    <property type="molecule type" value="Genomic_DNA"/>
</dbReference>
<organism evidence="1 2">
    <name type="scientific">Paraconexibacter antarcticus</name>
    <dbReference type="NCBI Taxonomy" id="2949664"/>
    <lineage>
        <taxon>Bacteria</taxon>
        <taxon>Bacillati</taxon>
        <taxon>Actinomycetota</taxon>
        <taxon>Thermoleophilia</taxon>
        <taxon>Solirubrobacterales</taxon>
        <taxon>Paraconexibacteraceae</taxon>
        <taxon>Paraconexibacter</taxon>
    </lineage>
</organism>
<dbReference type="RefSeq" id="WP_254571476.1">
    <property type="nucleotide sequence ID" value="NZ_CP098502.1"/>
</dbReference>
<gene>
    <name evidence="1" type="ORF">NBH00_00885</name>
</gene>